<dbReference type="PANTHER" id="PTHR33392:SF8">
    <property type="entry name" value="REGULATORY PROTEIN MSRR"/>
    <property type="match status" value="1"/>
</dbReference>
<dbReference type="AlphaFoldDB" id="A0A426TB61"/>
<reference evidence="15 16" key="1">
    <citation type="submission" date="2018-11" db="EMBL/GenBank/DDBJ databases">
        <authorList>
            <person name="Stevens M.J."/>
            <person name="Cernela N."/>
            <person name="Spoerry Serrano N."/>
            <person name="Schmitt S."/>
            <person name="Schrenzel J."/>
            <person name="Stephan R."/>
        </authorList>
    </citation>
    <scope>NUCLEOTIDE SEQUENCE [LARGE SCALE GENOMIC DNA]</scope>
    <source>
        <strain evidence="15 16">PP422</strain>
    </source>
</reference>
<sequence>MAKHPLSHHEELRLDYLRKNIHYLNEKEKTELDYLEYLEKGEERVIAPSPLEEEASNLPEFSLEDSWREVVPLVEEEDLLPAYPTLSRKERLKKSKKNKATSVTEDSSSQPPKKPFFKRLLSFVFWGLLILLLALGAMFVKGMISVDNKPATEQFAGQATQDGINILILGTDGRVGQSTGETRTDTVMVLNVNNSSNKIKIVSFMRDTLVTIGGEGDYKLNSAYTFGEQNGGLGAENVRQVLKENFDIDIQYYVLVDFASFASAIDTLFPSGVTIDAQFSTIDGETVSSVEAPNDLRLEENAPAYQTIQVGPQQMDGKTLLNYARFRSDDEGDFGRTRRQQEVLDAIISQAQNPTKLFSGAEALGKIYSMTSTNVPLAFPLLRGPGILLDAPNGIERVTIPENHDWIDEYDNYGGMGLKIDFYKYQEVLRELGLR</sequence>
<protein>
    <recommendedName>
        <fullName evidence="11">Regulatory protein MsrR</fullName>
    </recommendedName>
</protein>
<evidence type="ECO:0000313" key="16">
    <source>
        <dbReference type="Proteomes" id="UP000274117"/>
    </source>
</evidence>
<comment type="subcellular location">
    <subcellularLocation>
        <location evidence="1">Cell membrane</location>
        <topology evidence="1">Single-pass type II membrane protein</topology>
    </subcellularLocation>
</comment>
<evidence type="ECO:0000256" key="2">
    <source>
        <dbReference type="ARBA" id="ARBA00006068"/>
    </source>
</evidence>
<evidence type="ECO:0000256" key="8">
    <source>
        <dbReference type="ARBA" id="ARBA00023136"/>
    </source>
</evidence>
<evidence type="ECO:0000256" key="10">
    <source>
        <dbReference type="ARBA" id="ARBA00037178"/>
    </source>
</evidence>
<name>A0A426TB61_STRSU</name>
<evidence type="ECO:0000256" key="4">
    <source>
        <dbReference type="ARBA" id="ARBA00022692"/>
    </source>
</evidence>
<dbReference type="InterPro" id="IPR004474">
    <property type="entry name" value="LytR_CpsA_psr"/>
</dbReference>
<dbReference type="PANTHER" id="PTHR33392">
    <property type="entry name" value="POLYISOPRENYL-TEICHOIC ACID--PEPTIDOGLYCAN TEICHOIC ACID TRANSFERASE TAGU"/>
    <property type="match status" value="1"/>
</dbReference>
<keyword evidence="6 13" id="KW-1133">Transmembrane helix</keyword>
<comment type="function">
    <text evidence="10">Involved in SarA attenuation. Affects resistance to oxacillin and teicoplanin, as well as the synthesis of virulence factors.</text>
</comment>
<feature type="domain" description="Cell envelope-related transcriptional attenuator" evidence="14">
    <location>
        <begin position="183"/>
        <end position="352"/>
    </location>
</feature>
<gene>
    <name evidence="15" type="ORF">EI998_08940</name>
</gene>
<keyword evidence="7" id="KW-0805">Transcription regulation</keyword>
<keyword evidence="4 13" id="KW-0812">Transmembrane</keyword>
<evidence type="ECO:0000259" key="14">
    <source>
        <dbReference type="Pfam" id="PF03816"/>
    </source>
</evidence>
<evidence type="ECO:0000256" key="12">
    <source>
        <dbReference type="SAM" id="MobiDB-lite"/>
    </source>
</evidence>
<feature type="compositionally biased region" description="Polar residues" evidence="12">
    <location>
        <begin position="100"/>
        <end position="111"/>
    </location>
</feature>
<accession>A0A426TB61</accession>
<comment type="caution">
    <text evidence="15">The sequence shown here is derived from an EMBL/GenBank/DDBJ whole genome shotgun (WGS) entry which is preliminary data.</text>
</comment>
<feature type="transmembrane region" description="Helical" evidence="13">
    <location>
        <begin position="120"/>
        <end position="140"/>
    </location>
</feature>
<evidence type="ECO:0000256" key="13">
    <source>
        <dbReference type="SAM" id="Phobius"/>
    </source>
</evidence>
<comment type="similarity">
    <text evidence="2">Belongs to the LytR/CpsA/Psr (LCP) family.</text>
</comment>
<dbReference type="Proteomes" id="UP000274117">
    <property type="component" value="Unassembled WGS sequence"/>
</dbReference>
<keyword evidence="3" id="KW-1003">Cell membrane</keyword>
<dbReference type="Gene3D" id="3.40.630.190">
    <property type="entry name" value="LCP protein"/>
    <property type="match status" value="1"/>
</dbReference>
<evidence type="ECO:0000313" key="15">
    <source>
        <dbReference type="EMBL" id="RRR51300.1"/>
    </source>
</evidence>
<reference evidence="15 16" key="2">
    <citation type="submission" date="2018-12" db="EMBL/GenBank/DDBJ databases">
        <title>Whole-genome sequences of fifteen clinical Streptococcus suis strains isolated from pigs between 2006 and 2018.</title>
        <authorList>
            <person name="Stevens M.J.A."/>
            <person name="Cernela N."/>
            <person name="Spoerry Serrano N."/>
            <person name="Schmitt S."/>
            <person name="Schrenzel J."/>
            <person name="Stephan R."/>
        </authorList>
    </citation>
    <scope>NUCLEOTIDE SEQUENCE [LARGE SCALE GENOMIC DNA]</scope>
    <source>
        <strain evidence="15 16">PP422</strain>
    </source>
</reference>
<evidence type="ECO:0000256" key="1">
    <source>
        <dbReference type="ARBA" id="ARBA00004401"/>
    </source>
</evidence>
<dbReference type="NCBIfam" id="TIGR00350">
    <property type="entry name" value="lytR_cpsA_psr"/>
    <property type="match status" value="1"/>
</dbReference>
<keyword evidence="8 13" id="KW-0472">Membrane</keyword>
<evidence type="ECO:0000256" key="7">
    <source>
        <dbReference type="ARBA" id="ARBA00023015"/>
    </source>
</evidence>
<evidence type="ECO:0000256" key="5">
    <source>
        <dbReference type="ARBA" id="ARBA00022968"/>
    </source>
</evidence>
<feature type="region of interest" description="Disordered" evidence="12">
    <location>
        <begin position="91"/>
        <end position="112"/>
    </location>
</feature>
<dbReference type="EMBL" id="RSDO01000018">
    <property type="protein sequence ID" value="RRR51300.1"/>
    <property type="molecule type" value="Genomic_DNA"/>
</dbReference>
<evidence type="ECO:0000256" key="6">
    <source>
        <dbReference type="ARBA" id="ARBA00022989"/>
    </source>
</evidence>
<dbReference type="Pfam" id="PF03816">
    <property type="entry name" value="LytR_cpsA_psr"/>
    <property type="match status" value="1"/>
</dbReference>
<evidence type="ECO:0000256" key="11">
    <source>
        <dbReference type="ARBA" id="ARBA00040752"/>
    </source>
</evidence>
<organism evidence="15 16">
    <name type="scientific">Streptococcus suis</name>
    <dbReference type="NCBI Taxonomy" id="1307"/>
    <lineage>
        <taxon>Bacteria</taxon>
        <taxon>Bacillati</taxon>
        <taxon>Bacillota</taxon>
        <taxon>Bacilli</taxon>
        <taxon>Lactobacillales</taxon>
        <taxon>Streptococcaceae</taxon>
        <taxon>Streptococcus</taxon>
    </lineage>
</organism>
<evidence type="ECO:0000256" key="3">
    <source>
        <dbReference type="ARBA" id="ARBA00022475"/>
    </source>
</evidence>
<dbReference type="GO" id="GO:0005886">
    <property type="term" value="C:plasma membrane"/>
    <property type="evidence" value="ECO:0007669"/>
    <property type="project" value="UniProtKB-SubCell"/>
</dbReference>
<evidence type="ECO:0000256" key="9">
    <source>
        <dbReference type="ARBA" id="ARBA00023163"/>
    </source>
</evidence>
<keyword evidence="9" id="KW-0804">Transcription</keyword>
<proteinExistence type="inferred from homology"/>
<dbReference type="InterPro" id="IPR050922">
    <property type="entry name" value="LytR/CpsA/Psr_CW_biosynth"/>
</dbReference>
<keyword evidence="5" id="KW-0735">Signal-anchor</keyword>